<dbReference type="EMBL" id="JAGIKV010000002">
    <property type="protein sequence ID" value="MBP2244196.1"/>
    <property type="molecule type" value="Genomic_DNA"/>
</dbReference>
<reference evidence="1 2" key="1">
    <citation type="submission" date="2021-03" db="EMBL/GenBank/DDBJ databases">
        <title>Genomic Encyclopedia of Type Strains, Phase IV (KMG-IV): sequencing the most valuable type-strain genomes for metagenomic binning, comparative biology and taxonomic classification.</title>
        <authorList>
            <person name="Goeker M."/>
        </authorList>
    </citation>
    <scope>NUCLEOTIDE SEQUENCE [LARGE SCALE GENOMIC DNA]</scope>
    <source>
        <strain evidence="1 2">DSM 21292</strain>
    </source>
</reference>
<accession>A0ABS4RP33</accession>
<dbReference type="RefSeq" id="WP_244988080.1">
    <property type="nucleotide sequence ID" value="NZ_CBCSLC010000001.1"/>
</dbReference>
<name>A0ABS4RP33_PAEXY</name>
<dbReference type="GO" id="GO:0016787">
    <property type="term" value="F:hydrolase activity"/>
    <property type="evidence" value="ECO:0007669"/>
    <property type="project" value="UniProtKB-KW"/>
</dbReference>
<evidence type="ECO:0000313" key="2">
    <source>
        <dbReference type="Proteomes" id="UP000810207"/>
    </source>
</evidence>
<protein>
    <submittedName>
        <fullName evidence="1">Allophanate hydrolase subunit 2</fullName>
    </submittedName>
</protein>
<proteinExistence type="predicted"/>
<organism evidence="1 2">
    <name type="scientific">Paenibacillus xylanexedens</name>
    <dbReference type="NCBI Taxonomy" id="528191"/>
    <lineage>
        <taxon>Bacteria</taxon>
        <taxon>Bacillati</taxon>
        <taxon>Bacillota</taxon>
        <taxon>Bacilli</taxon>
        <taxon>Bacillales</taxon>
        <taxon>Paenibacillaceae</taxon>
        <taxon>Paenibacillus</taxon>
    </lineage>
</organism>
<keyword evidence="2" id="KW-1185">Reference proteome</keyword>
<gene>
    <name evidence="1" type="ORF">J2Z28_000806</name>
</gene>
<evidence type="ECO:0000313" key="1">
    <source>
        <dbReference type="EMBL" id="MBP2244196.1"/>
    </source>
</evidence>
<keyword evidence="1" id="KW-0378">Hydrolase</keyword>
<comment type="caution">
    <text evidence="1">The sequence shown here is derived from an EMBL/GenBank/DDBJ whole genome shotgun (WGS) entry which is preliminary data.</text>
</comment>
<dbReference type="Proteomes" id="UP000810207">
    <property type="component" value="Unassembled WGS sequence"/>
</dbReference>
<sequence>MEFLGEKVRITTVTEQDLDFIGQLECDTNIWSFEETVETDEEKVREKYRSHFAVQMRKRMPMISLYAA</sequence>